<proteinExistence type="predicted"/>
<reference evidence="2 3" key="1">
    <citation type="submission" date="2018-05" db="EMBL/GenBank/DDBJ databases">
        <title>Comparative genomics of bacterial root endophytes of switchgrass collected from native prairies over two seasons.</title>
        <authorList>
            <person name="Tang Y."/>
        </authorList>
    </citation>
    <scope>NUCLEOTIDE SEQUENCE [LARGE SCALE GENOMIC DNA]</scope>
    <source>
        <strain evidence="2 3">NFIX32</strain>
    </source>
</reference>
<dbReference type="AlphaFoldDB" id="A0A318IIR4"/>
<keyword evidence="1" id="KW-1133">Transmembrane helix</keyword>
<dbReference type="Pfam" id="PF11177">
    <property type="entry name" value="DUF2964"/>
    <property type="match status" value="1"/>
</dbReference>
<feature type="transmembrane region" description="Helical" evidence="1">
    <location>
        <begin position="36"/>
        <end position="54"/>
    </location>
</feature>
<sequence>MFPNVFRQCFATVAIFASQAGLIATVHAMLVHDGSALYVGLLSCCSGVAGLVAMRQPALPRTVRVRRDHP</sequence>
<keyword evidence="1" id="KW-0812">Transmembrane</keyword>
<dbReference type="InterPro" id="IPR021347">
    <property type="entry name" value="DUF2964"/>
</dbReference>
<evidence type="ECO:0000313" key="2">
    <source>
        <dbReference type="EMBL" id="PXX33909.1"/>
    </source>
</evidence>
<dbReference type="RefSeq" id="WP_072439807.1">
    <property type="nucleotide sequence ID" value="NZ_QJJY01000009.1"/>
</dbReference>
<evidence type="ECO:0000313" key="3">
    <source>
        <dbReference type="Proteomes" id="UP000247755"/>
    </source>
</evidence>
<dbReference type="EMBL" id="QJJY01000009">
    <property type="protein sequence ID" value="PXX33909.1"/>
    <property type="molecule type" value="Genomic_DNA"/>
</dbReference>
<keyword evidence="1" id="KW-0472">Membrane</keyword>
<evidence type="ECO:0000256" key="1">
    <source>
        <dbReference type="SAM" id="Phobius"/>
    </source>
</evidence>
<accession>A0A318IIR4</accession>
<protein>
    <submittedName>
        <fullName evidence="2">Uncharacterized protein</fullName>
    </submittedName>
</protein>
<name>A0A318IIR4_BURPY</name>
<gene>
    <name evidence="2" type="ORF">NA66_1009172</name>
</gene>
<comment type="caution">
    <text evidence="2">The sequence shown here is derived from an EMBL/GenBank/DDBJ whole genome shotgun (WGS) entry which is preliminary data.</text>
</comment>
<feature type="transmembrane region" description="Helical" evidence="1">
    <location>
        <begin position="9"/>
        <end position="30"/>
    </location>
</feature>
<dbReference type="Proteomes" id="UP000247755">
    <property type="component" value="Unassembled WGS sequence"/>
</dbReference>
<organism evidence="2 3">
    <name type="scientific">Burkholderia pyrrocinia</name>
    <name type="common">Pseudomonas pyrrocinia</name>
    <dbReference type="NCBI Taxonomy" id="60550"/>
    <lineage>
        <taxon>Bacteria</taxon>
        <taxon>Pseudomonadati</taxon>
        <taxon>Pseudomonadota</taxon>
        <taxon>Betaproteobacteria</taxon>
        <taxon>Burkholderiales</taxon>
        <taxon>Burkholderiaceae</taxon>
        <taxon>Burkholderia</taxon>
        <taxon>Burkholderia cepacia complex</taxon>
    </lineage>
</organism>